<dbReference type="Proteomes" id="UP000467841">
    <property type="component" value="Unassembled WGS sequence"/>
</dbReference>
<evidence type="ECO:0000259" key="1">
    <source>
        <dbReference type="Pfam" id="PF00646"/>
    </source>
</evidence>
<feature type="domain" description="KIB1-4 beta-propeller" evidence="2">
    <location>
        <begin position="125"/>
        <end position="344"/>
    </location>
</feature>
<dbReference type="SUPFAM" id="SSF81383">
    <property type="entry name" value="F-box domain"/>
    <property type="match status" value="1"/>
</dbReference>
<dbReference type="InterPro" id="IPR051304">
    <property type="entry name" value="SCF_F-box_domain"/>
</dbReference>
<dbReference type="AlphaFoldDB" id="A0A6D2J6T7"/>
<dbReference type="Pfam" id="PF03478">
    <property type="entry name" value="Beta-prop_KIB1-4"/>
    <property type="match status" value="1"/>
</dbReference>
<dbReference type="InterPro" id="IPR001810">
    <property type="entry name" value="F-box_dom"/>
</dbReference>
<evidence type="ECO:0000259" key="2">
    <source>
        <dbReference type="Pfam" id="PF03478"/>
    </source>
</evidence>
<reference evidence="3" key="1">
    <citation type="submission" date="2020-01" db="EMBL/GenBank/DDBJ databases">
        <authorList>
            <person name="Mishra B."/>
        </authorList>
    </citation>
    <scope>NUCLEOTIDE SEQUENCE [LARGE SCALE GENOMIC DNA]</scope>
</reference>
<dbReference type="PANTHER" id="PTHR47123:SF24">
    <property type="entry name" value="LOW PROTEIN: F-BOX_KELCH-REPEAT PROTEIN"/>
    <property type="match status" value="1"/>
</dbReference>
<accession>A0A6D2J6T7</accession>
<comment type="caution">
    <text evidence="3">The sequence shown here is derived from an EMBL/GenBank/DDBJ whole genome shotgun (WGS) entry which is preliminary data.</text>
</comment>
<dbReference type="PANTHER" id="PTHR47123">
    <property type="entry name" value="F-BOX PROTEIN SKIP23"/>
    <property type="match status" value="1"/>
</dbReference>
<keyword evidence="4" id="KW-1185">Reference proteome</keyword>
<dbReference type="EMBL" id="CACVBM020001129">
    <property type="protein sequence ID" value="CAA7033001.1"/>
    <property type="molecule type" value="Genomic_DNA"/>
</dbReference>
<sequence length="390" mass="43540">MAQPATKEETILSMADWSLLPEDLLHVISRHLENCFDAIHARSVCSSWRSVFPFPSCLLTSSYSLPSPFSYLLGKSIGLCTLEKCPIFLFRVRSPTASPCEIFLGGIHREEYHMEELPSPIQCSVKVRFKESDPTLMNMLDCQIFPLGHHYRIIGWNPGDGSTEYRGVAFLPLRGGEFAVLICYYPFDFHVLTSSEMKWTRLGFISIAACKDVVSFRGRFYAVFRNGDTSVIDPYSLEATPLLCSPCDTKDLVLSGNDALFLVERFLDFSFLKGTGRLFGPYECRVSRLDEEAGKWVEVSHLGDRVLFINGPHLGNVCCSAKELPDGCGVSGNSIVFTDEPGNVTYSYKSGLDTRRAEEDLNCWRASGENRVTILETSPLVALRVECASP</sequence>
<name>A0A6D2J6T7_9BRAS</name>
<dbReference type="InterPro" id="IPR036047">
    <property type="entry name" value="F-box-like_dom_sf"/>
</dbReference>
<organism evidence="3 4">
    <name type="scientific">Microthlaspi erraticum</name>
    <dbReference type="NCBI Taxonomy" id="1685480"/>
    <lineage>
        <taxon>Eukaryota</taxon>
        <taxon>Viridiplantae</taxon>
        <taxon>Streptophyta</taxon>
        <taxon>Embryophyta</taxon>
        <taxon>Tracheophyta</taxon>
        <taxon>Spermatophyta</taxon>
        <taxon>Magnoliopsida</taxon>
        <taxon>eudicotyledons</taxon>
        <taxon>Gunneridae</taxon>
        <taxon>Pentapetalae</taxon>
        <taxon>rosids</taxon>
        <taxon>malvids</taxon>
        <taxon>Brassicales</taxon>
        <taxon>Brassicaceae</taxon>
        <taxon>Coluteocarpeae</taxon>
        <taxon>Microthlaspi</taxon>
    </lineage>
</organism>
<dbReference type="Pfam" id="PF00646">
    <property type="entry name" value="F-box"/>
    <property type="match status" value="1"/>
</dbReference>
<dbReference type="OrthoDB" id="600964at2759"/>
<evidence type="ECO:0000313" key="4">
    <source>
        <dbReference type="Proteomes" id="UP000467841"/>
    </source>
</evidence>
<evidence type="ECO:0000313" key="3">
    <source>
        <dbReference type="EMBL" id="CAA7033001.1"/>
    </source>
</evidence>
<protein>
    <submittedName>
        <fullName evidence="3">Uncharacterized protein</fullName>
    </submittedName>
</protein>
<proteinExistence type="predicted"/>
<feature type="domain" description="F-box" evidence="1">
    <location>
        <begin position="17"/>
        <end position="51"/>
    </location>
</feature>
<dbReference type="InterPro" id="IPR005174">
    <property type="entry name" value="KIB1-4_b-propeller"/>
</dbReference>
<dbReference type="Gene3D" id="1.20.1280.50">
    <property type="match status" value="1"/>
</dbReference>
<gene>
    <name evidence="3" type="ORF">MERR_LOCUS20236</name>
</gene>